<comment type="caution">
    <text evidence="2">The sequence shown here is derived from an EMBL/GenBank/DDBJ whole genome shotgun (WGS) entry which is preliminary data.</text>
</comment>
<evidence type="ECO:0000313" key="3">
    <source>
        <dbReference type="Proteomes" id="UP001589575"/>
    </source>
</evidence>
<proteinExistence type="predicted"/>
<dbReference type="Proteomes" id="UP001589575">
    <property type="component" value="Unassembled WGS sequence"/>
</dbReference>
<keyword evidence="3" id="KW-1185">Reference proteome</keyword>
<evidence type="ECO:0000256" key="1">
    <source>
        <dbReference type="SAM" id="MobiDB-lite"/>
    </source>
</evidence>
<gene>
    <name evidence="2" type="ORF">ACFFX0_02490</name>
</gene>
<sequence length="113" mass="12008">MGLAQCAGVLGFRLEVDDRFAVQLGQEHEHAALDLEHVAVRAEGLVHGDGGEFEGRIPGDPVHCGSVHGVRSPGGRRGSNPLRHLQTMPERGPCRKAPWCCQNQGSNLIGAAP</sequence>
<feature type="region of interest" description="Disordered" evidence="1">
    <location>
        <begin position="67"/>
        <end position="90"/>
    </location>
</feature>
<protein>
    <submittedName>
        <fullName evidence="2">Uncharacterized protein</fullName>
    </submittedName>
</protein>
<dbReference type="EMBL" id="JBHMFI010000001">
    <property type="protein sequence ID" value="MFB9070119.1"/>
    <property type="molecule type" value="Genomic_DNA"/>
</dbReference>
<evidence type="ECO:0000313" key="2">
    <source>
        <dbReference type="EMBL" id="MFB9070119.1"/>
    </source>
</evidence>
<name>A0ABV5FTY4_9MICC</name>
<organism evidence="2 3">
    <name type="scientific">Citricoccus parietis</name>
    <dbReference type="NCBI Taxonomy" id="592307"/>
    <lineage>
        <taxon>Bacteria</taxon>
        <taxon>Bacillati</taxon>
        <taxon>Actinomycetota</taxon>
        <taxon>Actinomycetes</taxon>
        <taxon>Micrococcales</taxon>
        <taxon>Micrococcaceae</taxon>
        <taxon>Citricoccus</taxon>
    </lineage>
</organism>
<reference evidence="2 3" key="1">
    <citation type="submission" date="2024-09" db="EMBL/GenBank/DDBJ databases">
        <authorList>
            <person name="Sun Q."/>
            <person name="Mori K."/>
        </authorList>
    </citation>
    <scope>NUCLEOTIDE SEQUENCE [LARGE SCALE GENOMIC DNA]</scope>
    <source>
        <strain evidence="2 3">CCM 7609</strain>
    </source>
</reference>
<accession>A0ABV5FTY4</accession>